<reference evidence="1" key="2">
    <citation type="submission" date="2020-11" db="EMBL/GenBank/DDBJ databases">
        <authorList>
            <person name="McCartney M.A."/>
            <person name="Auch B."/>
            <person name="Kono T."/>
            <person name="Mallez S."/>
            <person name="Becker A."/>
            <person name="Gohl D.M."/>
            <person name="Silverstein K.A.T."/>
            <person name="Koren S."/>
            <person name="Bechman K.B."/>
            <person name="Herman A."/>
            <person name="Abrahante J.E."/>
            <person name="Garbe J."/>
        </authorList>
    </citation>
    <scope>NUCLEOTIDE SEQUENCE</scope>
    <source>
        <strain evidence="1">Duluth1</strain>
        <tissue evidence="1">Whole animal</tissue>
    </source>
</reference>
<name>A0A9D4MYY2_DREPO</name>
<proteinExistence type="predicted"/>
<accession>A0A9D4MYY2</accession>
<reference evidence="1" key="1">
    <citation type="journal article" date="2019" name="bioRxiv">
        <title>The Genome of the Zebra Mussel, Dreissena polymorpha: A Resource for Invasive Species Research.</title>
        <authorList>
            <person name="McCartney M.A."/>
            <person name="Auch B."/>
            <person name="Kono T."/>
            <person name="Mallez S."/>
            <person name="Zhang Y."/>
            <person name="Obille A."/>
            <person name="Becker A."/>
            <person name="Abrahante J.E."/>
            <person name="Garbe J."/>
            <person name="Badalamenti J.P."/>
            <person name="Herman A."/>
            <person name="Mangelson H."/>
            <person name="Liachko I."/>
            <person name="Sullivan S."/>
            <person name="Sone E.D."/>
            <person name="Koren S."/>
            <person name="Silverstein K.A.T."/>
            <person name="Beckman K.B."/>
            <person name="Gohl D.M."/>
        </authorList>
    </citation>
    <scope>NUCLEOTIDE SEQUENCE</scope>
    <source>
        <strain evidence="1">Duluth1</strain>
        <tissue evidence="1">Whole animal</tissue>
    </source>
</reference>
<evidence type="ECO:0000313" key="1">
    <source>
        <dbReference type="EMBL" id="KAH3884873.1"/>
    </source>
</evidence>
<comment type="caution">
    <text evidence="1">The sequence shown here is derived from an EMBL/GenBank/DDBJ whole genome shotgun (WGS) entry which is preliminary data.</text>
</comment>
<sequence length="55" mass="6268">MLRLEQLCVQYLEAFIGNNNVLVALQNAALLQLDFLKVRCRASPWPRGTCLIDVH</sequence>
<gene>
    <name evidence="1" type="ORF">DPMN_008859</name>
</gene>
<dbReference type="Proteomes" id="UP000828390">
    <property type="component" value="Unassembled WGS sequence"/>
</dbReference>
<evidence type="ECO:0000313" key="2">
    <source>
        <dbReference type="Proteomes" id="UP000828390"/>
    </source>
</evidence>
<protein>
    <submittedName>
        <fullName evidence="1">Uncharacterized protein</fullName>
    </submittedName>
</protein>
<dbReference type="EMBL" id="JAIWYP010000001">
    <property type="protein sequence ID" value="KAH3884873.1"/>
    <property type="molecule type" value="Genomic_DNA"/>
</dbReference>
<organism evidence="1 2">
    <name type="scientific">Dreissena polymorpha</name>
    <name type="common">Zebra mussel</name>
    <name type="synonym">Mytilus polymorpha</name>
    <dbReference type="NCBI Taxonomy" id="45954"/>
    <lineage>
        <taxon>Eukaryota</taxon>
        <taxon>Metazoa</taxon>
        <taxon>Spiralia</taxon>
        <taxon>Lophotrochozoa</taxon>
        <taxon>Mollusca</taxon>
        <taxon>Bivalvia</taxon>
        <taxon>Autobranchia</taxon>
        <taxon>Heteroconchia</taxon>
        <taxon>Euheterodonta</taxon>
        <taxon>Imparidentia</taxon>
        <taxon>Neoheterodontei</taxon>
        <taxon>Myida</taxon>
        <taxon>Dreissenoidea</taxon>
        <taxon>Dreissenidae</taxon>
        <taxon>Dreissena</taxon>
    </lineage>
</organism>
<dbReference type="AlphaFoldDB" id="A0A9D4MYY2"/>
<keyword evidence="2" id="KW-1185">Reference proteome</keyword>